<dbReference type="HOGENOM" id="CLU_116481_0_0_1"/>
<protein>
    <recommendedName>
        <fullName evidence="3">Protein kinase domain-containing protein</fullName>
    </recommendedName>
</protein>
<dbReference type="Gramene" id="OMERI02G18320.1">
    <property type="protein sequence ID" value="OMERI02G18320.1"/>
    <property type="gene ID" value="OMERI02G18320"/>
</dbReference>
<dbReference type="SUPFAM" id="SSF56112">
    <property type="entry name" value="Protein kinase-like (PK-like)"/>
    <property type="match status" value="1"/>
</dbReference>
<organism evidence="1">
    <name type="scientific">Oryza meridionalis</name>
    <dbReference type="NCBI Taxonomy" id="40149"/>
    <lineage>
        <taxon>Eukaryota</taxon>
        <taxon>Viridiplantae</taxon>
        <taxon>Streptophyta</taxon>
        <taxon>Embryophyta</taxon>
        <taxon>Tracheophyta</taxon>
        <taxon>Spermatophyta</taxon>
        <taxon>Magnoliopsida</taxon>
        <taxon>Liliopsida</taxon>
        <taxon>Poales</taxon>
        <taxon>Poaceae</taxon>
        <taxon>BOP clade</taxon>
        <taxon>Oryzoideae</taxon>
        <taxon>Oryzeae</taxon>
        <taxon>Oryzinae</taxon>
        <taxon>Oryza</taxon>
    </lineage>
</organism>
<name>A0A0E0CL62_9ORYZ</name>
<evidence type="ECO:0008006" key="3">
    <source>
        <dbReference type="Google" id="ProtNLM"/>
    </source>
</evidence>
<dbReference type="Proteomes" id="UP000008021">
    <property type="component" value="Chromosome 2"/>
</dbReference>
<reference evidence="1" key="1">
    <citation type="submission" date="2015-04" db="UniProtKB">
        <authorList>
            <consortium name="EnsemblPlants"/>
        </authorList>
    </citation>
    <scope>IDENTIFICATION</scope>
</reference>
<dbReference type="InterPro" id="IPR011009">
    <property type="entry name" value="Kinase-like_dom_sf"/>
</dbReference>
<accession>A0A0E0CL62</accession>
<dbReference type="AlphaFoldDB" id="A0A0E0CL62"/>
<dbReference type="STRING" id="40149.A0A0E0CL62"/>
<keyword evidence="2" id="KW-1185">Reference proteome</keyword>
<evidence type="ECO:0000313" key="2">
    <source>
        <dbReference type="Proteomes" id="UP000008021"/>
    </source>
</evidence>
<reference evidence="1" key="2">
    <citation type="submission" date="2018-05" db="EMBL/GenBank/DDBJ databases">
        <title>OmerRS3 (Oryza meridionalis Reference Sequence Version 3).</title>
        <authorList>
            <person name="Zhang J."/>
            <person name="Kudrna D."/>
            <person name="Lee S."/>
            <person name="Talag J."/>
            <person name="Welchert J."/>
            <person name="Wing R.A."/>
        </authorList>
    </citation>
    <scope>NUCLEOTIDE SEQUENCE [LARGE SCALE GENOMIC DNA]</scope>
    <source>
        <strain evidence="1">cv. OR44</strain>
    </source>
</reference>
<dbReference type="EnsemblPlants" id="OMERI02G18320.1">
    <property type="protein sequence ID" value="OMERI02G18320.1"/>
    <property type="gene ID" value="OMERI02G18320"/>
</dbReference>
<proteinExistence type="predicted"/>
<sequence length="101" mass="11774">MKHYKCLDETRRASWDPRTRKLSVKRLHGGINYDEVECFREARCLEACQGHPYLVEHPTTHRETRRGGDGRACPCCYVVMEYIDGSSLVCRARGAVRQLMW</sequence>
<evidence type="ECO:0000313" key="1">
    <source>
        <dbReference type="EnsemblPlants" id="OMERI02G18320.1"/>
    </source>
</evidence>